<dbReference type="KEGG" id="fra:Francci3_2039"/>
<reference evidence="1 2" key="1">
    <citation type="journal article" date="2007" name="Genome Res.">
        <title>Genome characteristics of facultatively symbiotic Frankia sp. strains reflect host range and host plant biogeography.</title>
        <authorList>
            <person name="Normand P."/>
            <person name="Lapierre P."/>
            <person name="Tisa L.S."/>
            <person name="Gogarten J.P."/>
            <person name="Alloisio N."/>
            <person name="Bagnarol E."/>
            <person name="Bassi C.A."/>
            <person name="Berry A.M."/>
            <person name="Bickhart D.M."/>
            <person name="Choisne N."/>
            <person name="Couloux A."/>
            <person name="Cournoyer B."/>
            <person name="Cruveiller S."/>
            <person name="Daubin V."/>
            <person name="Demange N."/>
            <person name="Francino M.P."/>
            <person name="Goltsman E."/>
            <person name="Huang Y."/>
            <person name="Kopp O.R."/>
            <person name="Labarre L."/>
            <person name="Lapidus A."/>
            <person name="Lavire C."/>
            <person name="Marechal J."/>
            <person name="Martinez M."/>
            <person name="Mastronunzio J.E."/>
            <person name="Mullin B.C."/>
            <person name="Niemann J."/>
            <person name="Pujic P."/>
            <person name="Rawnsley T."/>
            <person name="Rouy Z."/>
            <person name="Schenowitz C."/>
            <person name="Sellstedt A."/>
            <person name="Tavares F."/>
            <person name="Tomkins J.P."/>
            <person name="Vallenet D."/>
            <person name="Valverde C."/>
            <person name="Wall L.G."/>
            <person name="Wang Y."/>
            <person name="Medigue C."/>
            <person name="Benson D.R."/>
        </authorList>
    </citation>
    <scope>NUCLEOTIDE SEQUENCE [LARGE SCALE GENOMIC DNA]</scope>
    <source>
        <strain evidence="2">DSM 45818 / CECT 9043 / CcI3</strain>
    </source>
</reference>
<dbReference type="Proteomes" id="UP000001937">
    <property type="component" value="Chromosome"/>
</dbReference>
<dbReference type="AlphaFoldDB" id="Q2JBC9"/>
<evidence type="ECO:0000313" key="1">
    <source>
        <dbReference type="EMBL" id="ABD11413.1"/>
    </source>
</evidence>
<organism evidence="1 2">
    <name type="scientific">Frankia casuarinae (strain DSM 45818 / CECT 9043 / HFP020203 / CcI3)</name>
    <dbReference type="NCBI Taxonomy" id="106370"/>
    <lineage>
        <taxon>Bacteria</taxon>
        <taxon>Bacillati</taxon>
        <taxon>Actinomycetota</taxon>
        <taxon>Actinomycetes</taxon>
        <taxon>Frankiales</taxon>
        <taxon>Frankiaceae</taxon>
        <taxon>Frankia</taxon>
    </lineage>
</organism>
<gene>
    <name evidence="1" type="ordered locus">Francci3_2039</name>
</gene>
<dbReference type="HOGENOM" id="CLU_2246014_0_0_11"/>
<dbReference type="EMBL" id="CP000249">
    <property type="protein sequence ID" value="ABD11413.1"/>
    <property type="molecule type" value="Genomic_DNA"/>
</dbReference>
<protein>
    <submittedName>
        <fullName evidence="1">Uncharacterized protein</fullName>
    </submittedName>
</protein>
<proteinExistence type="predicted"/>
<evidence type="ECO:0000313" key="2">
    <source>
        <dbReference type="Proteomes" id="UP000001937"/>
    </source>
</evidence>
<sequence length="104" mass="11215">MMVKIFVSGLAGPREMPREILAADIYSVVPANRHGLPVRNLVAGDREAADLRQEIYGISGPLVVNTAIRPLLASEERMVARLGGAPSALFRDSVRGTEAQTCRT</sequence>
<accession>Q2JBC9</accession>
<keyword evidence="2" id="KW-1185">Reference proteome</keyword>
<name>Q2JBC9_FRACC</name>